<dbReference type="PANTHER" id="PTHR48449">
    <property type="entry name" value="DUF1985 DOMAIN-CONTAINING PROTEIN"/>
    <property type="match status" value="1"/>
</dbReference>
<reference evidence="6" key="1">
    <citation type="journal article" date="2019" name="Database">
        <title>The radish genome database (RadishGD): an integrated information resource for radish genomics.</title>
        <authorList>
            <person name="Yu H.J."/>
            <person name="Baek S."/>
            <person name="Lee Y.J."/>
            <person name="Cho A."/>
            <person name="Mun J.H."/>
        </authorList>
    </citation>
    <scope>NUCLEOTIDE SEQUENCE [LARGE SCALE GENOMIC DNA]</scope>
    <source>
        <strain evidence="6">cv. WK10039</strain>
    </source>
</reference>
<keyword evidence="3" id="KW-0378">Hydrolase</keyword>
<accession>A0A9W3CBK1</accession>
<organism evidence="6 7">
    <name type="scientific">Raphanus sativus</name>
    <name type="common">Radish</name>
    <name type="synonym">Raphanus raphanistrum var. sativus</name>
    <dbReference type="NCBI Taxonomy" id="3726"/>
    <lineage>
        <taxon>Eukaryota</taxon>
        <taxon>Viridiplantae</taxon>
        <taxon>Streptophyta</taxon>
        <taxon>Embryophyta</taxon>
        <taxon>Tracheophyta</taxon>
        <taxon>Spermatophyta</taxon>
        <taxon>Magnoliopsida</taxon>
        <taxon>eudicotyledons</taxon>
        <taxon>Gunneridae</taxon>
        <taxon>Pentapetalae</taxon>
        <taxon>rosids</taxon>
        <taxon>malvids</taxon>
        <taxon>Brassicales</taxon>
        <taxon>Brassicaceae</taxon>
        <taxon>Brassiceae</taxon>
        <taxon>Raphanus</taxon>
    </lineage>
</organism>
<evidence type="ECO:0000256" key="4">
    <source>
        <dbReference type="SAM" id="MobiDB-lite"/>
    </source>
</evidence>
<evidence type="ECO:0000259" key="5">
    <source>
        <dbReference type="PROSITE" id="PS50600"/>
    </source>
</evidence>
<dbReference type="GO" id="GO:0008234">
    <property type="term" value="F:cysteine-type peptidase activity"/>
    <property type="evidence" value="ECO:0007669"/>
    <property type="project" value="InterPro"/>
</dbReference>
<dbReference type="GeneID" id="108820220"/>
<reference evidence="7" key="2">
    <citation type="submission" date="2025-08" db="UniProtKB">
        <authorList>
            <consortium name="RefSeq"/>
        </authorList>
    </citation>
    <scope>IDENTIFICATION</scope>
    <source>
        <tissue evidence="7">Leaf</tissue>
    </source>
</reference>
<evidence type="ECO:0000313" key="7">
    <source>
        <dbReference type="RefSeq" id="XP_056848919.1"/>
    </source>
</evidence>
<dbReference type="GO" id="GO:0006508">
    <property type="term" value="P:proteolysis"/>
    <property type="evidence" value="ECO:0007669"/>
    <property type="project" value="UniProtKB-KW"/>
</dbReference>
<feature type="region of interest" description="Disordered" evidence="4">
    <location>
        <begin position="568"/>
        <end position="588"/>
    </location>
</feature>
<keyword evidence="2" id="KW-0645">Protease</keyword>
<evidence type="ECO:0000256" key="2">
    <source>
        <dbReference type="ARBA" id="ARBA00022670"/>
    </source>
</evidence>
<evidence type="ECO:0000313" key="6">
    <source>
        <dbReference type="Proteomes" id="UP000504610"/>
    </source>
</evidence>
<sequence length="872" mass="99651">MGYQFPKRIHEEGVESQIDKINNTCRRTLLDAVKIALKDEYDEVLKDPVFGPILAIVENRLIYSGKIIHSFICKQLRVSKLHELWFLFAKRPLRFSMQEFYAVTGLKFKEEPDVDFINWKDDKGFWATVLKTNRKINLYCVRDELLKVCKEWSYVDRLRLVYLCILQSFLMAKDWKIYIPHEYIRLVMDFEKLRLYPWGLRAYDELIASILRAREDLNTKNSYVLDGFSYAFQIWIMEAVPDIGSMVGTKIRKNMTKMRCRNWKGSGKVSYQDVASLESHFDKGEVFAFISSTGNLDVVESTDFVREDEKKDERVGRILDLINAKHDWKQFAWEVEALPAHMELSDSEEVQGKDVSATHVEEPAVVAEEAAAVPKMGKRKLTDPGAESRKKQLLCERAAEHNSGVSGEMKTFIEDLFTSSFNAFKELVQKDFNQQFEKVTNEVGQLKEQVSQLMGPSHTVGKGNASEILCPSATLGKDQANTSHTPGPSAAKGKGKAAATATPTPVRRSSRQDELSFVDENELSEFLRNLTKPSTYVDKGTQESLQDAMGNLSQASHVKSFDASQQLNGEEPGEWATPLSSFKPADWRPPTLKDVESHEDRMHDPDYSLVFVPEDSWAELRTKIGPSMLTSELVARVMGPTEWLKNHEIDAIMWLFTERTSLRRWLPNNVAFMTCLFSNQVKNSFLELKKDIQKFKVSELLQQYGIGELPAHGRTRLMWDLDVDRMYVPLNVGNHWISMCVNFATRSIEVFDCEGLKHKSAVEPFAVLIPRIVKAVQSSNSRQLNVRKYTITYASMPFLNKSSSDCGVYALKHIECHLLGLDFSVVNDENIREARHKIAYDLWEAANDPVLISRMAKFTPSKTFTNPLVELE</sequence>
<name>A0A9W3CBK1_RAPSA</name>
<dbReference type="Pfam" id="PF09331">
    <property type="entry name" value="DUF1985"/>
    <property type="match status" value="1"/>
</dbReference>
<dbReference type="Pfam" id="PF02902">
    <property type="entry name" value="Peptidase_C48"/>
    <property type="match status" value="1"/>
</dbReference>
<proteinExistence type="inferred from homology"/>
<dbReference type="RefSeq" id="XP_056848919.1">
    <property type="nucleotide sequence ID" value="XM_056992939.1"/>
</dbReference>
<dbReference type="KEGG" id="rsz:108820220"/>
<evidence type="ECO:0000256" key="3">
    <source>
        <dbReference type="ARBA" id="ARBA00022801"/>
    </source>
</evidence>
<feature type="compositionally biased region" description="Low complexity" evidence="4">
    <location>
        <begin position="485"/>
        <end position="505"/>
    </location>
</feature>
<dbReference type="PANTHER" id="PTHR48449:SF1">
    <property type="entry name" value="DUF1985 DOMAIN-CONTAINING PROTEIN"/>
    <property type="match status" value="1"/>
</dbReference>
<gene>
    <name evidence="7" type="primary">LOC108820220</name>
</gene>
<dbReference type="Gene3D" id="3.40.395.10">
    <property type="entry name" value="Adenoviral Proteinase, Chain A"/>
    <property type="match status" value="1"/>
</dbReference>
<dbReference type="AlphaFoldDB" id="A0A9W3CBK1"/>
<evidence type="ECO:0000256" key="1">
    <source>
        <dbReference type="ARBA" id="ARBA00005234"/>
    </source>
</evidence>
<feature type="domain" description="Ubiquitin-like protease family profile" evidence="5">
    <location>
        <begin position="627"/>
        <end position="817"/>
    </location>
</feature>
<keyword evidence="6" id="KW-1185">Reference proteome</keyword>
<dbReference type="InterPro" id="IPR015410">
    <property type="entry name" value="DUF1985"/>
</dbReference>
<dbReference type="SUPFAM" id="SSF54001">
    <property type="entry name" value="Cysteine proteinases"/>
    <property type="match status" value="1"/>
</dbReference>
<feature type="region of interest" description="Disordered" evidence="4">
    <location>
        <begin position="476"/>
        <end position="517"/>
    </location>
</feature>
<dbReference type="PROSITE" id="PS50600">
    <property type="entry name" value="ULP_PROTEASE"/>
    <property type="match status" value="1"/>
</dbReference>
<comment type="similarity">
    <text evidence="1">Belongs to the peptidase C48 family.</text>
</comment>
<dbReference type="Proteomes" id="UP000504610">
    <property type="component" value="Chromosome 8"/>
</dbReference>
<dbReference type="InterPro" id="IPR038765">
    <property type="entry name" value="Papain-like_cys_pep_sf"/>
</dbReference>
<protein>
    <submittedName>
        <fullName evidence="7">Uncharacterized protein LOC108820220</fullName>
    </submittedName>
</protein>
<dbReference type="OrthoDB" id="1053488at2759"/>
<dbReference type="InterPro" id="IPR003653">
    <property type="entry name" value="Peptidase_C48_C"/>
</dbReference>